<dbReference type="EC" id="5.4.2.12" evidence="9 10"/>
<dbReference type="InterPro" id="IPR006124">
    <property type="entry name" value="Metalloenzyme"/>
</dbReference>
<dbReference type="GO" id="GO:0030145">
    <property type="term" value="F:manganese ion binding"/>
    <property type="evidence" value="ECO:0007669"/>
    <property type="project" value="UniProtKB-UniRule"/>
</dbReference>
<evidence type="ECO:0000256" key="4">
    <source>
        <dbReference type="ARBA" id="ARBA00008819"/>
    </source>
</evidence>
<evidence type="ECO:0000259" key="14">
    <source>
        <dbReference type="Pfam" id="PF01676"/>
    </source>
</evidence>
<keyword evidence="8 9" id="KW-0413">Isomerase</keyword>
<evidence type="ECO:0000256" key="12">
    <source>
        <dbReference type="PIRSR" id="PIRSR001492-2"/>
    </source>
</evidence>
<feature type="domain" description="BPG-independent PGAM N-terminal" evidence="15">
    <location>
        <begin position="83"/>
        <end position="300"/>
    </location>
</feature>
<feature type="binding site" evidence="9 12">
    <location>
        <position position="124"/>
    </location>
    <ligand>
        <name>substrate</name>
    </ligand>
</feature>
<dbReference type="PIRSF" id="PIRSF001492">
    <property type="entry name" value="IPGAM"/>
    <property type="match status" value="1"/>
</dbReference>
<dbReference type="InterPro" id="IPR005995">
    <property type="entry name" value="Pgm_bpd_ind"/>
</dbReference>
<comment type="caution">
    <text evidence="16">The sequence shown here is derived from an EMBL/GenBank/DDBJ whole genome shotgun (WGS) entry which is preliminary data.</text>
</comment>
<organism evidence="16 17">
    <name type="scientific">Candidatus Kerfeldbacteria bacterium CG08_land_8_20_14_0_20_40_16</name>
    <dbReference type="NCBI Taxonomy" id="2014244"/>
    <lineage>
        <taxon>Bacteria</taxon>
        <taxon>Candidatus Kerfeldiibacteriota</taxon>
    </lineage>
</organism>
<dbReference type="SUPFAM" id="SSF64158">
    <property type="entry name" value="2,3-Bisphosphoglycerate-independent phosphoglycerate mutase, substrate-binding domain"/>
    <property type="match status" value="1"/>
</dbReference>
<dbReference type="AlphaFoldDB" id="A0A2H0YXN8"/>
<dbReference type="Gene3D" id="3.40.1450.10">
    <property type="entry name" value="BPG-independent phosphoglycerate mutase, domain B"/>
    <property type="match status" value="1"/>
</dbReference>
<evidence type="ECO:0000256" key="9">
    <source>
        <dbReference type="HAMAP-Rule" id="MF_01038"/>
    </source>
</evidence>
<comment type="cofactor">
    <cofactor evidence="9">
        <name>Mn(2+)</name>
        <dbReference type="ChEBI" id="CHEBI:29035"/>
    </cofactor>
    <text evidence="9">Binds 2 manganese ions per subunit.</text>
</comment>
<comment type="catalytic activity">
    <reaction evidence="1 9">
        <text>(2R)-2-phosphoglycerate = (2R)-3-phosphoglycerate</text>
        <dbReference type="Rhea" id="RHEA:15901"/>
        <dbReference type="ChEBI" id="CHEBI:58272"/>
        <dbReference type="ChEBI" id="CHEBI:58289"/>
        <dbReference type="EC" id="5.4.2.12"/>
    </reaction>
</comment>
<evidence type="ECO:0000256" key="7">
    <source>
        <dbReference type="ARBA" id="ARBA00023211"/>
    </source>
</evidence>
<evidence type="ECO:0000313" key="16">
    <source>
        <dbReference type="EMBL" id="PIS43059.1"/>
    </source>
</evidence>
<feature type="domain" description="Metalloenzyme" evidence="14">
    <location>
        <begin position="7"/>
        <end position="513"/>
    </location>
</feature>
<dbReference type="Pfam" id="PF06415">
    <property type="entry name" value="iPGM_N"/>
    <property type="match status" value="1"/>
</dbReference>
<evidence type="ECO:0000256" key="5">
    <source>
        <dbReference type="ARBA" id="ARBA00022723"/>
    </source>
</evidence>
<dbReference type="UniPathway" id="UPA00109">
    <property type="reaction ID" value="UER00186"/>
</dbReference>
<comment type="function">
    <text evidence="2 9">Catalyzes the interconversion of 2-phosphoglycerate and 3-phosphoglycerate.</text>
</comment>
<dbReference type="InterPro" id="IPR011258">
    <property type="entry name" value="BPG-indep_PGM_N"/>
</dbReference>
<dbReference type="CDD" id="cd16010">
    <property type="entry name" value="iPGM"/>
    <property type="match status" value="1"/>
</dbReference>
<evidence type="ECO:0000256" key="8">
    <source>
        <dbReference type="ARBA" id="ARBA00023235"/>
    </source>
</evidence>
<evidence type="ECO:0000256" key="13">
    <source>
        <dbReference type="PIRSR" id="PIRSR001492-3"/>
    </source>
</evidence>
<feature type="binding site" evidence="9 13">
    <location>
        <position position="408"/>
    </location>
    <ligand>
        <name>Mn(2+)</name>
        <dbReference type="ChEBI" id="CHEBI:29035"/>
        <label>1</label>
    </ligand>
</feature>
<dbReference type="InterPro" id="IPR017850">
    <property type="entry name" value="Alkaline_phosphatase_core_sf"/>
</dbReference>
<dbReference type="PANTHER" id="PTHR31637">
    <property type="entry name" value="2,3-BISPHOSPHOGLYCERATE-INDEPENDENT PHOSPHOGLYCERATE MUTASE"/>
    <property type="match status" value="1"/>
</dbReference>
<feature type="active site" description="Phosphoserine intermediate" evidence="9 11">
    <location>
        <position position="63"/>
    </location>
</feature>
<feature type="binding site" evidence="9 12">
    <location>
        <position position="192"/>
    </location>
    <ligand>
        <name>substrate</name>
    </ligand>
</feature>
<dbReference type="InterPro" id="IPR036646">
    <property type="entry name" value="PGAM_B_sf"/>
</dbReference>
<comment type="subunit">
    <text evidence="9">Monomer.</text>
</comment>
<gene>
    <name evidence="9" type="primary">gpmI</name>
    <name evidence="16" type="ORF">COT24_00400</name>
</gene>
<keyword evidence="7 9" id="KW-0464">Manganese</keyword>
<evidence type="ECO:0000313" key="17">
    <source>
        <dbReference type="Proteomes" id="UP000231542"/>
    </source>
</evidence>
<dbReference type="GO" id="GO:0004619">
    <property type="term" value="F:phosphoglycerate mutase activity"/>
    <property type="evidence" value="ECO:0007669"/>
    <property type="project" value="UniProtKB-UniRule"/>
</dbReference>
<feature type="binding site" evidence="9 13">
    <location>
        <position position="404"/>
    </location>
    <ligand>
        <name>Mn(2+)</name>
        <dbReference type="ChEBI" id="CHEBI:29035"/>
        <label>1</label>
    </ligand>
</feature>
<dbReference type="FunFam" id="3.40.1450.10:FF:000002">
    <property type="entry name" value="2,3-bisphosphoglycerate-independent phosphoglycerate mutase"/>
    <property type="match status" value="1"/>
</dbReference>
<evidence type="ECO:0000256" key="1">
    <source>
        <dbReference type="ARBA" id="ARBA00000370"/>
    </source>
</evidence>
<dbReference type="GO" id="GO:0006007">
    <property type="term" value="P:glucose catabolic process"/>
    <property type="evidence" value="ECO:0007669"/>
    <property type="project" value="InterPro"/>
</dbReference>
<protein>
    <recommendedName>
        <fullName evidence="9 10">2,3-bisphosphoglycerate-independent phosphoglycerate mutase</fullName>
        <shortName evidence="9">BPG-independent PGAM</shortName>
        <shortName evidence="9">Phosphoglyceromutase</shortName>
        <shortName evidence="9">iPGM</shortName>
        <ecNumber evidence="9 10">5.4.2.12</ecNumber>
    </recommendedName>
</protein>
<dbReference type="Proteomes" id="UP000231542">
    <property type="component" value="Unassembled WGS sequence"/>
</dbReference>
<evidence type="ECO:0000256" key="11">
    <source>
        <dbReference type="PIRSR" id="PIRSR001492-1"/>
    </source>
</evidence>
<dbReference type="HAMAP" id="MF_01038">
    <property type="entry name" value="GpmI"/>
    <property type="match status" value="1"/>
</dbReference>
<dbReference type="Gene3D" id="3.40.720.10">
    <property type="entry name" value="Alkaline Phosphatase, subunit A"/>
    <property type="match status" value="1"/>
</dbReference>
<evidence type="ECO:0000256" key="6">
    <source>
        <dbReference type="ARBA" id="ARBA00023152"/>
    </source>
</evidence>
<feature type="binding site" evidence="9 12">
    <location>
        <begin position="262"/>
        <end position="265"/>
    </location>
    <ligand>
        <name>substrate</name>
    </ligand>
</feature>
<dbReference type="PANTHER" id="PTHR31637:SF0">
    <property type="entry name" value="2,3-BISPHOSPHOGLYCERATE-INDEPENDENT PHOSPHOGLYCERATE MUTASE"/>
    <property type="match status" value="1"/>
</dbReference>
<dbReference type="Pfam" id="PF01676">
    <property type="entry name" value="Metalloenzyme"/>
    <property type="match status" value="1"/>
</dbReference>
<reference evidence="16 17" key="1">
    <citation type="submission" date="2017-09" db="EMBL/GenBank/DDBJ databases">
        <title>Depth-based differentiation of microbial function through sediment-hosted aquifers and enrichment of novel symbionts in the deep terrestrial subsurface.</title>
        <authorList>
            <person name="Probst A.J."/>
            <person name="Ladd B."/>
            <person name="Jarett J.K."/>
            <person name="Geller-Mcgrath D.E."/>
            <person name="Sieber C.M."/>
            <person name="Emerson J.B."/>
            <person name="Anantharaman K."/>
            <person name="Thomas B.C."/>
            <person name="Malmstrom R."/>
            <person name="Stieglmeier M."/>
            <person name="Klingl A."/>
            <person name="Woyke T."/>
            <person name="Ryan C.M."/>
            <person name="Banfield J.F."/>
        </authorList>
    </citation>
    <scope>NUCLEOTIDE SEQUENCE [LARGE SCALE GENOMIC DNA]</scope>
    <source>
        <strain evidence="16">CG08_land_8_20_14_0_20_40_16</strain>
    </source>
</reference>
<dbReference type="GO" id="GO:0005829">
    <property type="term" value="C:cytosol"/>
    <property type="evidence" value="ECO:0007669"/>
    <property type="project" value="TreeGrafter"/>
</dbReference>
<dbReference type="SUPFAM" id="SSF53649">
    <property type="entry name" value="Alkaline phosphatase-like"/>
    <property type="match status" value="1"/>
</dbReference>
<keyword evidence="6 9" id="KW-0324">Glycolysis</keyword>
<evidence type="ECO:0000259" key="15">
    <source>
        <dbReference type="Pfam" id="PF06415"/>
    </source>
</evidence>
<feature type="binding site" evidence="9 12">
    <location>
        <position position="337"/>
    </location>
    <ligand>
        <name>substrate</name>
    </ligand>
</feature>
<sequence>MTTPNLVTLIILDGFGIAPPRRGNAISLANIPFFDKLVTTYPTMALQSSGEMVGLPWGEMGNSEVGHLSLGTGRIVYQYFPRITKAVADGSFYKNEAFLKVIQHIKKNKSTLHLMGLVSDGGVHSSSEHLYALLELCKGSGLKKVFVHAFLDGRDAPRDSAEDFIQQLQKRIGELGIGKIASLSGRYYAMDRDNRWDRVEKAYFAISEGESENKREDPIKAIRESYAKEVYDEEFYPTVITENGQPVSKVEENDGIIFFNFRPDRARQLTKTFILPGFEKIKRPRTFRNLFFVTMTKYEKDLPVGAIAFPPEEINSPLAKVISDQGLKQLHIAETEKYPHVTFFFNGGKESAFPGEDRALVSSPHVSSYDQKPAMSSRGIKEKVVQGILSGQYQLIVANFANADMVGHTGNLKATVQAVESIDNCLKEVVEASLDKGGVAIITADHGNAEEVMNAQTGEINKEHSNNPVPFVLIGKNWEGQSILSSRDLSVLHPMGILADVSPTILKIMGIEKPAEMTGRSLI</sequence>
<feature type="binding site" evidence="9 12">
    <location>
        <begin position="154"/>
        <end position="155"/>
    </location>
    <ligand>
        <name>substrate</name>
    </ligand>
</feature>
<feature type="binding site" evidence="9 13">
    <location>
        <position position="13"/>
    </location>
    <ligand>
        <name>Mn(2+)</name>
        <dbReference type="ChEBI" id="CHEBI:29035"/>
        <label>2</label>
    </ligand>
</feature>
<comment type="similarity">
    <text evidence="4 9">Belongs to the BPG-independent phosphoglycerate mutase family.</text>
</comment>
<feature type="binding site" evidence="9 13">
    <location>
        <position position="445"/>
    </location>
    <ligand>
        <name>Mn(2+)</name>
        <dbReference type="ChEBI" id="CHEBI:29035"/>
        <label>2</label>
    </ligand>
</feature>
<dbReference type="GO" id="GO:0006096">
    <property type="term" value="P:glycolytic process"/>
    <property type="evidence" value="ECO:0007669"/>
    <property type="project" value="UniProtKB-UniRule"/>
</dbReference>
<proteinExistence type="inferred from homology"/>
<evidence type="ECO:0000256" key="2">
    <source>
        <dbReference type="ARBA" id="ARBA00002315"/>
    </source>
</evidence>
<evidence type="ECO:0000256" key="3">
    <source>
        <dbReference type="ARBA" id="ARBA00004798"/>
    </source>
</evidence>
<comment type="pathway">
    <text evidence="3 9">Carbohydrate degradation; glycolysis; pyruvate from D-glyceraldehyde 3-phosphate: step 3/5.</text>
</comment>
<feature type="binding site" evidence="9 13">
    <location>
        <position position="63"/>
    </location>
    <ligand>
        <name>Mn(2+)</name>
        <dbReference type="ChEBI" id="CHEBI:29035"/>
        <label>2</label>
    </ligand>
</feature>
<feature type="binding site" evidence="9 12">
    <location>
        <position position="186"/>
    </location>
    <ligand>
        <name>substrate</name>
    </ligand>
</feature>
<name>A0A2H0YXN8_9BACT</name>
<feature type="binding site" evidence="9 13">
    <location>
        <position position="446"/>
    </location>
    <ligand>
        <name>Mn(2+)</name>
        <dbReference type="ChEBI" id="CHEBI:29035"/>
        <label>2</label>
    </ligand>
</feature>
<dbReference type="NCBIfam" id="TIGR01307">
    <property type="entry name" value="pgm_bpd_ind"/>
    <property type="match status" value="1"/>
</dbReference>
<dbReference type="EMBL" id="PEXU01000004">
    <property type="protein sequence ID" value="PIS43059.1"/>
    <property type="molecule type" value="Genomic_DNA"/>
</dbReference>
<accession>A0A2H0YXN8</accession>
<evidence type="ECO:0000256" key="10">
    <source>
        <dbReference type="NCBIfam" id="TIGR01307"/>
    </source>
</evidence>
<feature type="binding site" evidence="9 13">
    <location>
        <position position="464"/>
    </location>
    <ligand>
        <name>Mn(2+)</name>
        <dbReference type="ChEBI" id="CHEBI:29035"/>
        <label>1</label>
    </ligand>
</feature>
<keyword evidence="5 9" id="KW-0479">Metal-binding</keyword>